<evidence type="ECO:0000259" key="2">
    <source>
        <dbReference type="Pfam" id="PF13175"/>
    </source>
</evidence>
<reference evidence="3 4" key="1">
    <citation type="journal article" date="2012" name="Science">
        <title>Ecological populations of bacteria act as socially cohesive units of antibiotic production and resistance.</title>
        <authorList>
            <person name="Cordero O.X."/>
            <person name="Wildschutte H."/>
            <person name="Kirkup B."/>
            <person name="Proehl S."/>
            <person name="Ngo L."/>
            <person name="Hussain F."/>
            <person name="Le Roux F."/>
            <person name="Mincer T."/>
            <person name="Polz M.F."/>
        </authorList>
    </citation>
    <scope>NUCLEOTIDE SEQUENCE [LARGE SCALE GENOMIC DNA]</scope>
    <source>
        <strain evidence="3 4">FF-238</strain>
    </source>
</reference>
<dbReference type="PANTHER" id="PTHR43581">
    <property type="entry name" value="ATP/GTP PHOSPHATASE"/>
    <property type="match status" value="1"/>
</dbReference>
<dbReference type="SUPFAM" id="SSF52540">
    <property type="entry name" value="P-loop containing nucleoside triphosphate hydrolases"/>
    <property type="match status" value="1"/>
</dbReference>
<name>A0A1E5D7I1_9VIBR</name>
<accession>A0A1E5D7I1</accession>
<sequence length="353" mass="38702">MIKNVHIKGFKSYRDKNIPLANLTLLSGLNNSGKSSVIQSLRMFAAQHAGKSPLLTGHGDLDDIRSDFVGPNEDITVSLTFNDSKISSMILKSVESLSVTPDLCPIFSYIGADRLGPQINLPINFSNKSHPTVGEKGEYTFDYIEQLTTSMHAVPEKLSHPTSKSKMFEYELRGWITEIAPGVEFKCSSNKKSSVSHAEIDTYKPTNVGFGLSYTLPIIAATLGASSEPTTVESSPQSSSREDILLAIENPEAHLHPQGQTAMGRMLALAAACGIQIIVETHSEHVMDGVRIAVKEGLLNHSDVIFHYFEKDASGLTEVKTPHLDENGKLDFWPTGFFDQTLKNRSVLAKRSR</sequence>
<dbReference type="InterPro" id="IPR027417">
    <property type="entry name" value="P-loop_NTPase"/>
</dbReference>
<dbReference type="Pfam" id="PF13175">
    <property type="entry name" value="AAA_15"/>
    <property type="match status" value="2"/>
</dbReference>
<evidence type="ECO:0000313" key="3">
    <source>
        <dbReference type="EMBL" id="OEE79207.1"/>
    </source>
</evidence>
<dbReference type="PIRSF" id="PIRSF034888">
    <property type="entry name" value="P-loop_UCP034888"/>
    <property type="match status" value="1"/>
</dbReference>
<feature type="domain" description="Endonuclease GajA/Old nuclease/RecF-like AAA" evidence="2">
    <location>
        <begin position="184"/>
        <end position="286"/>
    </location>
</feature>
<dbReference type="Pfam" id="PF12476">
    <property type="entry name" value="DUF3696"/>
    <property type="match status" value="1"/>
</dbReference>
<proteinExistence type="predicted"/>
<organism evidence="3 4">
    <name type="scientific">Vibrio genomosp. F6 str. FF-238</name>
    <dbReference type="NCBI Taxonomy" id="1191298"/>
    <lineage>
        <taxon>Bacteria</taxon>
        <taxon>Pseudomonadati</taxon>
        <taxon>Pseudomonadota</taxon>
        <taxon>Gammaproteobacteria</taxon>
        <taxon>Vibrionales</taxon>
        <taxon>Vibrionaceae</taxon>
        <taxon>Vibrio</taxon>
    </lineage>
</organism>
<evidence type="ECO:0000259" key="1">
    <source>
        <dbReference type="Pfam" id="PF12476"/>
    </source>
</evidence>
<feature type="domain" description="Endonuclease GajA/Old nuclease/RecF-like AAA" evidence="2">
    <location>
        <begin position="1"/>
        <end position="59"/>
    </location>
</feature>
<gene>
    <name evidence="3" type="ORF">A130_11790</name>
</gene>
<protein>
    <recommendedName>
        <fullName evidence="5">DUF3696 domain-containing protein</fullName>
    </recommendedName>
</protein>
<dbReference type="EMBL" id="AJYW02000028">
    <property type="protein sequence ID" value="OEE79207.1"/>
    <property type="molecule type" value="Genomic_DNA"/>
</dbReference>
<dbReference type="InterPro" id="IPR051396">
    <property type="entry name" value="Bact_Antivir_Def_Nuclease"/>
</dbReference>
<dbReference type="InterPro" id="IPR022532">
    <property type="entry name" value="DUF3696"/>
</dbReference>
<dbReference type="Proteomes" id="UP000094165">
    <property type="component" value="Unassembled WGS sequence"/>
</dbReference>
<keyword evidence="4" id="KW-1185">Reference proteome</keyword>
<evidence type="ECO:0008006" key="5">
    <source>
        <dbReference type="Google" id="ProtNLM"/>
    </source>
</evidence>
<evidence type="ECO:0000313" key="4">
    <source>
        <dbReference type="Proteomes" id="UP000094165"/>
    </source>
</evidence>
<dbReference type="RefSeq" id="WP_017052914.1">
    <property type="nucleotide sequence ID" value="NZ_AJYW02000028.1"/>
</dbReference>
<feature type="domain" description="DUF3696" evidence="1">
    <location>
        <begin position="299"/>
        <end position="344"/>
    </location>
</feature>
<dbReference type="InterPro" id="IPR041685">
    <property type="entry name" value="AAA_GajA/Old/RecF-like"/>
</dbReference>
<comment type="caution">
    <text evidence="3">The sequence shown here is derived from an EMBL/GenBank/DDBJ whole genome shotgun (WGS) entry which is preliminary data.</text>
</comment>
<dbReference type="AlphaFoldDB" id="A0A1E5D7I1"/>
<dbReference type="PANTHER" id="PTHR43581:SF2">
    <property type="entry name" value="EXCINUCLEASE ATPASE SUBUNIT"/>
    <property type="match status" value="1"/>
</dbReference>
<dbReference type="Gene3D" id="3.40.50.300">
    <property type="entry name" value="P-loop containing nucleotide triphosphate hydrolases"/>
    <property type="match status" value="1"/>
</dbReference>
<dbReference type="InterPro" id="IPR014592">
    <property type="entry name" value="P-loop_UCP034888"/>
</dbReference>